<protein>
    <submittedName>
        <fullName evidence="2">Type VI secretion system lipoprotein TssJ</fullName>
    </submittedName>
</protein>
<evidence type="ECO:0000256" key="1">
    <source>
        <dbReference type="SAM" id="SignalP"/>
    </source>
</evidence>
<evidence type="ECO:0000313" key="2">
    <source>
        <dbReference type="EMBL" id="MFC3086589.1"/>
    </source>
</evidence>
<gene>
    <name evidence="2" type="primary">tssJ</name>
    <name evidence="2" type="ORF">ACFOD6_11080</name>
</gene>
<dbReference type="Gene3D" id="2.60.40.4150">
    <property type="entry name" value="Type VI secretion system, lipoprotein SciN"/>
    <property type="match status" value="1"/>
</dbReference>
<dbReference type="PANTHER" id="PTHR37625">
    <property type="entry name" value="OUTER MEMBRANE LIPOPROTEIN-RELATED"/>
    <property type="match status" value="1"/>
</dbReference>
<keyword evidence="1" id="KW-0732">Signal</keyword>
<evidence type="ECO:0000313" key="3">
    <source>
        <dbReference type="Proteomes" id="UP001595445"/>
    </source>
</evidence>
<dbReference type="Pfam" id="PF12790">
    <property type="entry name" value="T6SS-SciN"/>
    <property type="match status" value="1"/>
</dbReference>
<dbReference type="Proteomes" id="UP001595445">
    <property type="component" value="Unassembled WGS sequence"/>
</dbReference>
<feature type="signal peptide" evidence="1">
    <location>
        <begin position="1"/>
        <end position="25"/>
    </location>
</feature>
<name>A0ABV7DWE9_9RHOB</name>
<dbReference type="PROSITE" id="PS51318">
    <property type="entry name" value="TAT"/>
    <property type="match status" value="1"/>
</dbReference>
<feature type="chain" id="PRO_5047027617" evidence="1">
    <location>
        <begin position="26"/>
        <end position="152"/>
    </location>
</feature>
<dbReference type="InterPro" id="IPR038706">
    <property type="entry name" value="Type_VI_SciN-like_sf"/>
</dbReference>
<dbReference type="PANTHER" id="PTHR37625:SF4">
    <property type="entry name" value="OUTER MEMBRANE LIPOPROTEIN"/>
    <property type="match status" value="1"/>
</dbReference>
<dbReference type="NCBIfam" id="TIGR03352">
    <property type="entry name" value="VI_chp_3"/>
    <property type="match status" value="1"/>
</dbReference>
<keyword evidence="3" id="KW-1185">Reference proteome</keyword>
<proteinExistence type="predicted"/>
<dbReference type="EMBL" id="JBHRSM010000019">
    <property type="protein sequence ID" value="MFC3086589.1"/>
    <property type="molecule type" value="Genomic_DNA"/>
</dbReference>
<reference evidence="3" key="1">
    <citation type="journal article" date="2019" name="Int. J. Syst. Evol. Microbiol.">
        <title>The Global Catalogue of Microorganisms (GCM) 10K type strain sequencing project: providing services to taxonomists for standard genome sequencing and annotation.</title>
        <authorList>
            <consortium name="The Broad Institute Genomics Platform"/>
            <consortium name="The Broad Institute Genome Sequencing Center for Infectious Disease"/>
            <person name="Wu L."/>
            <person name="Ma J."/>
        </authorList>
    </citation>
    <scope>NUCLEOTIDE SEQUENCE [LARGE SCALE GENOMIC DNA]</scope>
    <source>
        <strain evidence="3">KCTC 62102</strain>
    </source>
</reference>
<comment type="caution">
    <text evidence="2">The sequence shown here is derived from an EMBL/GenBank/DDBJ whole genome shotgun (WGS) entry which is preliminary data.</text>
</comment>
<dbReference type="PROSITE" id="PS51257">
    <property type="entry name" value="PROKAR_LIPOPROTEIN"/>
    <property type="match status" value="1"/>
</dbReference>
<accession>A0ABV7DWE9</accession>
<dbReference type="InterPro" id="IPR006311">
    <property type="entry name" value="TAT_signal"/>
</dbReference>
<dbReference type="InterPro" id="IPR017734">
    <property type="entry name" value="T6SS_SciN"/>
</dbReference>
<organism evidence="2 3">
    <name type="scientific">Tabrizicola soli</name>
    <dbReference type="NCBI Taxonomy" id="2185115"/>
    <lineage>
        <taxon>Bacteria</taxon>
        <taxon>Pseudomonadati</taxon>
        <taxon>Pseudomonadota</taxon>
        <taxon>Alphaproteobacteria</taxon>
        <taxon>Rhodobacterales</taxon>
        <taxon>Paracoccaceae</taxon>
        <taxon>Tabrizicola</taxon>
    </lineage>
</organism>
<keyword evidence="2" id="KW-0449">Lipoprotein</keyword>
<sequence length="152" mass="15250">MTHEFPRRAFLITGTALLATACAPAGPGAVTLVAQGTAGMNPGPDGADRPLTLQVLQLRGAGAFDGADFFALQAPATALGGDLVKADTLTLAPGAKATKTITLDPATALIAVVAGYRDPAGKQFRAKSSVSPTDSVTFALDVTASGIKLTPM</sequence>
<dbReference type="RefSeq" id="WP_197645639.1">
    <property type="nucleotide sequence ID" value="NZ_JAEACP010000015.1"/>
</dbReference>